<reference evidence="2 3" key="1">
    <citation type="journal article" date="2015" name="Genome Announc.">
        <title>Genome Sequence of Lactobacillus curieae CCTCC M 2011381T, a Novel Producer of Gamma-aminobutyric Acid.</title>
        <authorList>
            <person name="Wang Y."/>
            <person name="Wang Y."/>
            <person name="Lang C."/>
            <person name="Wei D."/>
            <person name="Xu P."/>
            <person name="Xie J."/>
        </authorList>
    </citation>
    <scope>NUCLEOTIDE SEQUENCE [LARGE SCALE GENOMIC DNA]</scope>
    <source>
        <strain evidence="2 3">CCTCC M 2011381</strain>
    </source>
</reference>
<evidence type="ECO:0000259" key="1">
    <source>
        <dbReference type="PROSITE" id="PS50943"/>
    </source>
</evidence>
<dbReference type="InterPro" id="IPR053163">
    <property type="entry name" value="HTH-type_regulator_Rgg"/>
</dbReference>
<dbReference type="GO" id="GO:0003677">
    <property type="term" value="F:DNA binding"/>
    <property type="evidence" value="ECO:0007669"/>
    <property type="project" value="InterPro"/>
</dbReference>
<name>A0A1S6QGT4_9LACO</name>
<protein>
    <submittedName>
        <fullName evidence="2">Transcriptional regulator</fullName>
    </submittedName>
</protein>
<dbReference type="Pfam" id="PF01381">
    <property type="entry name" value="HTH_3"/>
    <property type="match status" value="1"/>
</dbReference>
<dbReference type="KEGG" id="lcu:PL11_002235"/>
<dbReference type="RefSeq" id="WP_035166043.1">
    <property type="nucleotide sequence ID" value="NZ_CP018906.1"/>
</dbReference>
<dbReference type="InterPro" id="IPR011990">
    <property type="entry name" value="TPR-like_helical_dom_sf"/>
</dbReference>
<dbReference type="AlphaFoldDB" id="A0A1S6QGT4"/>
<dbReference type="SUPFAM" id="SSF47413">
    <property type="entry name" value="lambda repressor-like DNA-binding domains"/>
    <property type="match status" value="1"/>
</dbReference>
<dbReference type="EMBL" id="CP018906">
    <property type="protein sequence ID" value="AQW20815.1"/>
    <property type="molecule type" value="Genomic_DNA"/>
</dbReference>
<gene>
    <name evidence="2" type="ORF">PL11_002235</name>
</gene>
<accession>A0A1S6QGT4</accession>
<evidence type="ECO:0000313" key="3">
    <source>
        <dbReference type="Proteomes" id="UP000030361"/>
    </source>
</evidence>
<dbReference type="Gene3D" id="1.25.40.10">
    <property type="entry name" value="Tetratricopeptide repeat domain"/>
    <property type="match status" value="1"/>
</dbReference>
<proteinExistence type="predicted"/>
<dbReference type="CDD" id="cd00093">
    <property type="entry name" value="HTH_XRE"/>
    <property type="match status" value="1"/>
</dbReference>
<dbReference type="InterPro" id="IPR010982">
    <property type="entry name" value="Lambda_DNA-bd_dom_sf"/>
</dbReference>
<dbReference type="PANTHER" id="PTHR37038">
    <property type="entry name" value="TRANSCRIPTIONAL REGULATOR-RELATED"/>
    <property type="match status" value="1"/>
</dbReference>
<sequence length="280" mass="32194">MNTELFIKTRKKLGYSQEELSKGICTQATLSKFEKSGKAPSIKILIRLCERLGLTLDDIFPITSKSETDAIKKLDHAEFQLITSEFDTAKKELASIKKDDLQDKALMQYYFIKGFVSALEDAPLSDTLFYFDQILNGLDDDHQTVFSLLAFTGVGTAYFRNGEIDKSEFYFQKVFDSLYSLPLDDERAVWRALSMIFYTADYYAHAKEYDTSNSLLEYAYGICAKSHVTYYVARIQFRRAQNIREAGQDDKRIGEYLNDAAAFARINNNQKLLKRIEDFV</sequence>
<feature type="domain" description="HTH cro/C1-type" evidence="1">
    <location>
        <begin position="10"/>
        <end position="59"/>
    </location>
</feature>
<dbReference type="PROSITE" id="PS50943">
    <property type="entry name" value="HTH_CROC1"/>
    <property type="match status" value="1"/>
</dbReference>
<dbReference type="Proteomes" id="UP000030361">
    <property type="component" value="Chromosome"/>
</dbReference>
<dbReference type="SMART" id="SM00530">
    <property type="entry name" value="HTH_XRE"/>
    <property type="match status" value="1"/>
</dbReference>
<organism evidence="2 3">
    <name type="scientific">Lentilactobacillus curieae</name>
    <dbReference type="NCBI Taxonomy" id="1138822"/>
    <lineage>
        <taxon>Bacteria</taxon>
        <taxon>Bacillati</taxon>
        <taxon>Bacillota</taxon>
        <taxon>Bacilli</taxon>
        <taxon>Lactobacillales</taxon>
        <taxon>Lactobacillaceae</taxon>
        <taxon>Lentilactobacillus</taxon>
    </lineage>
</organism>
<keyword evidence="3" id="KW-1185">Reference proteome</keyword>
<dbReference type="PANTHER" id="PTHR37038:SF14">
    <property type="entry name" value="TRANSCRIPTIONAL ACTIVATOR"/>
    <property type="match status" value="1"/>
</dbReference>
<dbReference type="InterPro" id="IPR001387">
    <property type="entry name" value="Cro/C1-type_HTH"/>
</dbReference>
<dbReference type="OrthoDB" id="1150409at2"/>
<dbReference type="eggNOG" id="COG1396">
    <property type="taxonomic scope" value="Bacteria"/>
</dbReference>
<evidence type="ECO:0000313" key="2">
    <source>
        <dbReference type="EMBL" id="AQW20815.1"/>
    </source>
</evidence>